<dbReference type="GO" id="GO:0003824">
    <property type="term" value="F:catalytic activity"/>
    <property type="evidence" value="ECO:0007669"/>
    <property type="project" value="InterPro"/>
</dbReference>
<feature type="region of interest" description="Disordered" evidence="1">
    <location>
        <begin position="113"/>
        <end position="142"/>
    </location>
</feature>
<dbReference type="Pfam" id="PF14529">
    <property type="entry name" value="Exo_endo_phos_2"/>
    <property type="match status" value="1"/>
</dbReference>
<dbReference type="InterPro" id="IPR005135">
    <property type="entry name" value="Endo/exonuclease/phosphatase"/>
</dbReference>
<feature type="region of interest" description="Disordered" evidence="1">
    <location>
        <begin position="337"/>
        <end position="417"/>
    </location>
</feature>
<comment type="caution">
    <text evidence="3">The sequence shown here is derived from an EMBL/GenBank/DDBJ whole genome shotgun (WGS) entry which is preliminary data.</text>
</comment>
<evidence type="ECO:0000313" key="3">
    <source>
        <dbReference type="EMBL" id="KAF8789090.1"/>
    </source>
</evidence>
<evidence type="ECO:0000259" key="2">
    <source>
        <dbReference type="Pfam" id="PF14529"/>
    </source>
</evidence>
<evidence type="ECO:0000256" key="1">
    <source>
        <dbReference type="SAM" id="MobiDB-lite"/>
    </source>
</evidence>
<feature type="domain" description="Endonuclease/exonuclease/phosphatase" evidence="2">
    <location>
        <begin position="293"/>
        <end position="345"/>
    </location>
</feature>
<dbReference type="Gene3D" id="3.60.10.10">
    <property type="entry name" value="Endonuclease/exonuclease/phosphatase"/>
    <property type="match status" value="1"/>
</dbReference>
<evidence type="ECO:0000313" key="4">
    <source>
        <dbReference type="Proteomes" id="UP000807504"/>
    </source>
</evidence>
<feature type="compositionally biased region" description="Polar residues" evidence="1">
    <location>
        <begin position="358"/>
        <end position="368"/>
    </location>
</feature>
<dbReference type="SUPFAM" id="SSF56219">
    <property type="entry name" value="DNase I-like"/>
    <property type="match status" value="1"/>
</dbReference>
<feature type="region of interest" description="Disordered" evidence="1">
    <location>
        <begin position="172"/>
        <end position="200"/>
    </location>
</feature>
<dbReference type="AlphaFoldDB" id="A0A8T0FIB6"/>
<sequence>MEQPKDQEHSQQSPKVRDMISLLESDHNTSKQRRSSSSTTISNTSSIVSMISSGTQVEPDSTTAQLLKKLRDIINGGTTTNTQGGKPKYRAYLKADIANKILDNLEYRIERLEAKTQEPPPPNQKETKESGTNTTETVITRPGNADHHKWCASIVQCTTKYTGHSTQLATALTTRAAPATRESNSTPSLDNNPRNPPATTPIRLLQINLRRSEIATSALLDAKTKFQPNIILVQEPYILDGRIAGIPRSWNQYTSKNNKAGIITLPTYSKPFLLSTSEYSISIKIQTDKGPLTVTSSYSSPNGNIQEATQEIEQLITNLNEESVIIGADSNAHNRLWGYPNEDTSATSSPSSPIPTSRLSAFPTTTIQRPHPSPSLAEQRPLQINSPPTDSTIQQQSTSSPMQSPQWPHRTNSNNPAASPIIIISSRTASTPNQQSSLSQHHPPDTSIIAQTGRLNDIYDDVSESCTHCRVPRALFERWMKQLMGDRSPDERGIDWRTIPPPGCLKEALIFWVYSLTHDRAFDARRKTVMDRDVTWAIRHLWASLNR</sequence>
<gene>
    <name evidence="3" type="ORF">HNY73_007064</name>
</gene>
<feature type="compositionally biased region" description="Low complexity" evidence="1">
    <location>
        <begin position="386"/>
        <end position="417"/>
    </location>
</feature>
<dbReference type="EMBL" id="JABXBU010000012">
    <property type="protein sequence ID" value="KAF8789090.1"/>
    <property type="molecule type" value="Genomic_DNA"/>
</dbReference>
<feature type="compositionally biased region" description="Low complexity" evidence="1">
    <location>
        <begin position="172"/>
        <end position="181"/>
    </location>
</feature>
<reference evidence="3" key="2">
    <citation type="submission" date="2020-06" db="EMBL/GenBank/DDBJ databases">
        <authorList>
            <person name="Sheffer M."/>
        </authorList>
    </citation>
    <scope>NUCLEOTIDE SEQUENCE</scope>
</reference>
<feature type="compositionally biased region" description="Low complexity" evidence="1">
    <location>
        <begin position="344"/>
        <end position="357"/>
    </location>
</feature>
<dbReference type="Proteomes" id="UP000807504">
    <property type="component" value="Unassembled WGS sequence"/>
</dbReference>
<protein>
    <recommendedName>
        <fullName evidence="2">Endonuclease/exonuclease/phosphatase domain-containing protein</fullName>
    </recommendedName>
</protein>
<feature type="region of interest" description="Disordered" evidence="1">
    <location>
        <begin position="1"/>
        <end position="43"/>
    </location>
</feature>
<feature type="compositionally biased region" description="Polar residues" evidence="1">
    <location>
        <begin position="182"/>
        <end position="193"/>
    </location>
</feature>
<name>A0A8T0FIB6_ARGBR</name>
<organism evidence="3 4">
    <name type="scientific">Argiope bruennichi</name>
    <name type="common">Wasp spider</name>
    <name type="synonym">Aranea bruennichi</name>
    <dbReference type="NCBI Taxonomy" id="94029"/>
    <lineage>
        <taxon>Eukaryota</taxon>
        <taxon>Metazoa</taxon>
        <taxon>Ecdysozoa</taxon>
        <taxon>Arthropoda</taxon>
        <taxon>Chelicerata</taxon>
        <taxon>Arachnida</taxon>
        <taxon>Araneae</taxon>
        <taxon>Araneomorphae</taxon>
        <taxon>Entelegynae</taxon>
        <taxon>Araneoidea</taxon>
        <taxon>Araneidae</taxon>
        <taxon>Argiope</taxon>
    </lineage>
</organism>
<reference evidence="3" key="1">
    <citation type="journal article" date="2020" name="bioRxiv">
        <title>Chromosome-level reference genome of the European wasp spider Argiope bruennichi: a resource for studies on range expansion and evolutionary adaptation.</title>
        <authorList>
            <person name="Sheffer M.M."/>
            <person name="Hoppe A."/>
            <person name="Krehenwinkel H."/>
            <person name="Uhl G."/>
            <person name="Kuss A.W."/>
            <person name="Jensen L."/>
            <person name="Jensen C."/>
            <person name="Gillespie R.G."/>
            <person name="Hoff K.J."/>
            <person name="Prost S."/>
        </authorList>
    </citation>
    <scope>NUCLEOTIDE SEQUENCE</scope>
</reference>
<proteinExistence type="predicted"/>
<dbReference type="InterPro" id="IPR036691">
    <property type="entry name" value="Endo/exonu/phosph_ase_sf"/>
</dbReference>
<accession>A0A8T0FIB6</accession>
<keyword evidence="4" id="KW-1185">Reference proteome</keyword>